<dbReference type="KEGG" id="cpra:CPter91_4645"/>
<organism evidence="1 2">
    <name type="scientific">Collimonas pratensis</name>
    <dbReference type="NCBI Taxonomy" id="279113"/>
    <lineage>
        <taxon>Bacteria</taxon>
        <taxon>Pseudomonadati</taxon>
        <taxon>Pseudomonadota</taxon>
        <taxon>Betaproteobacteria</taxon>
        <taxon>Burkholderiales</taxon>
        <taxon>Oxalobacteraceae</taxon>
        <taxon>Collimonas</taxon>
    </lineage>
</organism>
<gene>
    <name evidence="1" type="ORF">CPter91_4645</name>
</gene>
<sequence>MNVQLFHLRHSRARGNPFYGCNLDPRVRGDDEVTEYPSKNIPLRISL</sequence>
<dbReference type="AlphaFoldDB" id="A0A127QA99"/>
<evidence type="ECO:0000313" key="1">
    <source>
        <dbReference type="EMBL" id="AMP06944.1"/>
    </source>
</evidence>
<dbReference type="Proteomes" id="UP000074561">
    <property type="component" value="Chromosome"/>
</dbReference>
<protein>
    <submittedName>
        <fullName evidence="1">Uncharacterized protein</fullName>
    </submittedName>
</protein>
<accession>A0A127QA99</accession>
<proteinExistence type="predicted"/>
<name>A0A127QA99_9BURK</name>
<evidence type="ECO:0000313" key="2">
    <source>
        <dbReference type="Proteomes" id="UP000074561"/>
    </source>
</evidence>
<reference evidence="1 2" key="1">
    <citation type="submission" date="2015-11" db="EMBL/GenBank/DDBJ databases">
        <title>Exploring the genomic traits of fungus-feeding bacterial genus Collimonas.</title>
        <authorList>
            <person name="Song C."/>
            <person name="Schmidt R."/>
            <person name="de Jager V."/>
            <person name="Krzyzanowska D."/>
            <person name="Jongedijk E."/>
            <person name="Cankar K."/>
            <person name="Beekwilder J."/>
            <person name="van Veen A."/>
            <person name="de Boer W."/>
            <person name="van Veen J.A."/>
            <person name="Garbeva P."/>
        </authorList>
    </citation>
    <scope>NUCLEOTIDE SEQUENCE [LARGE SCALE GENOMIC DNA]</scope>
    <source>
        <strain evidence="1 2">Ter91</strain>
    </source>
</reference>
<dbReference type="EMBL" id="CP013234">
    <property type="protein sequence ID" value="AMP06944.1"/>
    <property type="molecule type" value="Genomic_DNA"/>
</dbReference>
<dbReference type="PATRIC" id="fig|279113.9.peg.4600"/>